<dbReference type="OrthoDB" id="6555107at2"/>
<proteinExistence type="predicted"/>
<name>A0A2S7U2V9_9BACT</name>
<evidence type="ECO:0008006" key="4">
    <source>
        <dbReference type="Google" id="ProtNLM"/>
    </source>
</evidence>
<dbReference type="Proteomes" id="UP000239907">
    <property type="component" value="Unassembled WGS sequence"/>
</dbReference>
<keyword evidence="1" id="KW-0732">Signal</keyword>
<comment type="caution">
    <text evidence="2">The sequence shown here is derived from an EMBL/GenBank/DDBJ whole genome shotgun (WGS) entry which is preliminary data.</text>
</comment>
<dbReference type="EMBL" id="MQWA01000001">
    <property type="protein sequence ID" value="PQJ28523.1"/>
    <property type="molecule type" value="Genomic_DNA"/>
</dbReference>
<evidence type="ECO:0000313" key="2">
    <source>
        <dbReference type="EMBL" id="PQJ28523.1"/>
    </source>
</evidence>
<keyword evidence="3" id="KW-1185">Reference proteome</keyword>
<dbReference type="AlphaFoldDB" id="A0A2S7U2V9"/>
<accession>A0A2S7U2V9</accession>
<organism evidence="2 3">
    <name type="scientific">Rubritalea profundi</name>
    <dbReference type="NCBI Taxonomy" id="1658618"/>
    <lineage>
        <taxon>Bacteria</taxon>
        <taxon>Pseudomonadati</taxon>
        <taxon>Verrucomicrobiota</taxon>
        <taxon>Verrucomicrobiia</taxon>
        <taxon>Verrucomicrobiales</taxon>
        <taxon>Rubritaleaceae</taxon>
        <taxon>Rubritalea</taxon>
    </lineage>
</organism>
<feature type="signal peptide" evidence="1">
    <location>
        <begin position="1"/>
        <end position="23"/>
    </location>
</feature>
<dbReference type="SUPFAM" id="SSF56925">
    <property type="entry name" value="OMPA-like"/>
    <property type="match status" value="1"/>
</dbReference>
<evidence type="ECO:0000313" key="3">
    <source>
        <dbReference type="Proteomes" id="UP000239907"/>
    </source>
</evidence>
<dbReference type="InterPro" id="IPR011250">
    <property type="entry name" value="OMP/PagP_B-barrel"/>
</dbReference>
<reference evidence="2 3" key="1">
    <citation type="submission" date="2016-12" db="EMBL/GenBank/DDBJ databases">
        <title>Study of bacterial adaptation to deep sea.</title>
        <authorList>
            <person name="Song J."/>
            <person name="Yoshizawa S."/>
            <person name="Kogure K."/>
        </authorList>
    </citation>
    <scope>NUCLEOTIDE SEQUENCE [LARGE SCALE GENOMIC DNA]</scope>
    <source>
        <strain evidence="2 3">SAORIC-165</strain>
    </source>
</reference>
<protein>
    <recommendedName>
        <fullName evidence="4">Outer membrane protein beta-barrel domain-containing protein</fullName>
    </recommendedName>
</protein>
<feature type="chain" id="PRO_5015615593" description="Outer membrane protein beta-barrel domain-containing protein" evidence="1">
    <location>
        <begin position="24"/>
        <end position="254"/>
    </location>
</feature>
<evidence type="ECO:0000256" key="1">
    <source>
        <dbReference type="SAM" id="SignalP"/>
    </source>
</evidence>
<gene>
    <name evidence="2" type="ORF">BSZ32_08375</name>
</gene>
<sequence length="254" mass="27205">MKKKKLLSTVIATSLALASHLYAGEKGTEIEIIPPANSWEFGISPYAWISGIKGTSGLPGLPPASIDADFGDILDNLDFAGFLLLEANKGKFRSFLDFQYVKLGADASGPAGESLNIGVEQVRMELGMGYEIYSNDATSLTAYGAVMYNYIDNSLSGSAIAGGSYSATWVDPAIGLKLSHSFSDKWSVNLTGEYGGFGVSSDSSWQALGSIGYNINDKWALLGGYRYQSIDYSKDGFIYDVDTSGPFLGARYSF</sequence>
<dbReference type="RefSeq" id="WP_105043025.1">
    <property type="nucleotide sequence ID" value="NZ_MQWA01000001.1"/>
</dbReference>